<gene>
    <name evidence="5" type="primary">pfdn1</name>
    <name evidence="5" type="ORF">CM83_29983</name>
    <name evidence="6" type="ORF">g.36037</name>
</gene>
<evidence type="ECO:0000256" key="3">
    <source>
        <dbReference type="ARBA" id="ARBA00023186"/>
    </source>
</evidence>
<organism evidence="5">
    <name type="scientific">Lygus hesperus</name>
    <name type="common">Western plant bug</name>
    <dbReference type="NCBI Taxonomy" id="30085"/>
    <lineage>
        <taxon>Eukaryota</taxon>
        <taxon>Metazoa</taxon>
        <taxon>Ecdysozoa</taxon>
        <taxon>Arthropoda</taxon>
        <taxon>Hexapoda</taxon>
        <taxon>Insecta</taxon>
        <taxon>Pterygota</taxon>
        <taxon>Neoptera</taxon>
        <taxon>Paraneoptera</taxon>
        <taxon>Hemiptera</taxon>
        <taxon>Heteroptera</taxon>
        <taxon>Panheteroptera</taxon>
        <taxon>Cimicomorpha</taxon>
        <taxon>Miridae</taxon>
        <taxon>Mirini</taxon>
        <taxon>Lygus</taxon>
    </lineage>
</organism>
<proteinExistence type="inferred from homology"/>
<dbReference type="Pfam" id="PF01920">
    <property type="entry name" value="Prefoldin_2"/>
    <property type="match status" value="1"/>
</dbReference>
<evidence type="ECO:0000256" key="1">
    <source>
        <dbReference type="ARBA" id="ARBA00008045"/>
    </source>
</evidence>
<dbReference type="CDD" id="cd23164">
    <property type="entry name" value="Prefoldin_1"/>
    <property type="match status" value="1"/>
</dbReference>
<name>A0A0A9WRJ7_LYGHE</name>
<dbReference type="AlphaFoldDB" id="A0A0A9WRJ7"/>
<dbReference type="SUPFAM" id="SSF46579">
    <property type="entry name" value="Prefoldin"/>
    <property type="match status" value="1"/>
</dbReference>
<comment type="similarity">
    <text evidence="1">Belongs to the prefoldin subunit beta family.</text>
</comment>
<dbReference type="EMBL" id="GDHC01016775">
    <property type="protein sequence ID" value="JAQ01854.1"/>
    <property type="molecule type" value="Transcribed_RNA"/>
</dbReference>
<dbReference type="GO" id="GO:0051082">
    <property type="term" value="F:unfolded protein binding"/>
    <property type="evidence" value="ECO:0007669"/>
    <property type="project" value="InterPro"/>
</dbReference>
<reference evidence="6" key="3">
    <citation type="journal article" date="2016" name="Gigascience">
        <title>De novo construction of an expanded transcriptome assembly for the western tarnished plant bug, Lygus hesperus.</title>
        <authorList>
            <person name="Tassone E.E."/>
            <person name="Geib S.M."/>
            <person name="Hall B."/>
            <person name="Fabrick J.A."/>
            <person name="Brent C.S."/>
            <person name="Hull J.J."/>
        </authorList>
    </citation>
    <scope>NUCLEOTIDE SEQUENCE</scope>
</reference>
<dbReference type="PANTHER" id="PTHR20903">
    <property type="entry name" value="PREFOLDIN SUBUNIT 1-RELATED"/>
    <property type="match status" value="1"/>
</dbReference>
<reference evidence="5" key="2">
    <citation type="submission" date="2014-07" db="EMBL/GenBank/DDBJ databases">
        <authorList>
            <person name="Hull J."/>
        </authorList>
    </citation>
    <scope>NUCLEOTIDE SEQUENCE</scope>
</reference>
<dbReference type="GO" id="GO:0044183">
    <property type="term" value="F:protein folding chaperone"/>
    <property type="evidence" value="ECO:0007669"/>
    <property type="project" value="TreeGrafter"/>
</dbReference>
<dbReference type="GO" id="GO:0005737">
    <property type="term" value="C:cytoplasm"/>
    <property type="evidence" value="ECO:0007669"/>
    <property type="project" value="TreeGrafter"/>
</dbReference>
<dbReference type="InterPro" id="IPR009053">
    <property type="entry name" value="Prefoldin"/>
</dbReference>
<accession>A0A0A9WRJ7</accession>
<dbReference type="GO" id="GO:0016272">
    <property type="term" value="C:prefoldin complex"/>
    <property type="evidence" value="ECO:0007669"/>
    <property type="project" value="InterPro"/>
</dbReference>
<reference evidence="5" key="1">
    <citation type="journal article" date="2014" name="PLoS ONE">
        <title>Transcriptome-Based Identification of ABC Transporters in the Western Tarnished Plant Bug Lygus hesperus.</title>
        <authorList>
            <person name="Hull J.J."/>
            <person name="Chaney K."/>
            <person name="Geib S.M."/>
            <person name="Fabrick J.A."/>
            <person name="Brent C.S."/>
            <person name="Walsh D."/>
            <person name="Lavine L.C."/>
        </authorList>
    </citation>
    <scope>NUCLEOTIDE SEQUENCE</scope>
</reference>
<evidence type="ECO:0000256" key="2">
    <source>
        <dbReference type="ARBA" id="ARBA00011695"/>
    </source>
</evidence>
<evidence type="ECO:0000313" key="6">
    <source>
        <dbReference type="EMBL" id="JAQ01854.1"/>
    </source>
</evidence>
<dbReference type="EMBL" id="GBHO01033558">
    <property type="protein sequence ID" value="JAG10046.1"/>
    <property type="molecule type" value="Transcribed_RNA"/>
</dbReference>
<comment type="subunit">
    <text evidence="2">Heterohexamer of two PFD-alpha type and four PFD-beta type subunits.</text>
</comment>
<feature type="region of interest" description="Disordered" evidence="4">
    <location>
        <begin position="103"/>
        <end position="125"/>
    </location>
</feature>
<sequence>MSKTVDLELKKAFAELQQKMMETTQKVKLADMQIESLKRAKQRAELTTHEIKALPENTTTYESVGRMFVLTPTPTVLENLSTKSATCSEKIKTLESNKTFLEKSMKESENNLREMVQQRKDKQDK</sequence>
<evidence type="ECO:0000256" key="4">
    <source>
        <dbReference type="SAM" id="MobiDB-lite"/>
    </source>
</evidence>
<dbReference type="PANTHER" id="PTHR20903:SF0">
    <property type="entry name" value="PREFOLDIN SUBUNIT 1"/>
    <property type="match status" value="1"/>
</dbReference>
<keyword evidence="3" id="KW-0143">Chaperone</keyword>
<dbReference type="InterPro" id="IPR002777">
    <property type="entry name" value="PFD_beta-like"/>
</dbReference>
<evidence type="ECO:0000313" key="5">
    <source>
        <dbReference type="EMBL" id="JAG10046.1"/>
    </source>
</evidence>
<protein>
    <submittedName>
        <fullName evidence="5">Prefoldin subunit 1</fullName>
    </submittedName>
</protein>
<dbReference type="Gene3D" id="1.10.287.370">
    <property type="match status" value="1"/>
</dbReference>